<dbReference type="STRING" id="1220578.FPE01S_01_15220"/>
<keyword evidence="1" id="KW-0472">Membrane</keyword>
<gene>
    <name evidence="2" type="ORF">FPE01S_01_15220</name>
</gene>
<reference evidence="2 3" key="1">
    <citation type="submission" date="2015-04" db="EMBL/GenBank/DDBJ databases">
        <title>Whole genome shotgun sequence of Flavihumibacter petaseus NBRC 106054.</title>
        <authorList>
            <person name="Miyazawa S."/>
            <person name="Hosoyama A."/>
            <person name="Hashimoto M."/>
            <person name="Noguchi M."/>
            <person name="Tsuchikane K."/>
            <person name="Ohji S."/>
            <person name="Yamazoe A."/>
            <person name="Ichikawa N."/>
            <person name="Kimura A."/>
            <person name="Fujita N."/>
        </authorList>
    </citation>
    <scope>NUCLEOTIDE SEQUENCE [LARGE SCALE GENOMIC DNA]</scope>
    <source>
        <strain evidence="2 3">NBRC 106054</strain>
    </source>
</reference>
<evidence type="ECO:0000313" key="3">
    <source>
        <dbReference type="Proteomes" id="UP000033121"/>
    </source>
</evidence>
<dbReference type="Proteomes" id="UP000033121">
    <property type="component" value="Unassembled WGS sequence"/>
</dbReference>
<name>A0A0E9MXR5_9BACT</name>
<evidence type="ECO:0000256" key="1">
    <source>
        <dbReference type="SAM" id="Phobius"/>
    </source>
</evidence>
<keyword evidence="3" id="KW-1185">Reference proteome</keyword>
<feature type="transmembrane region" description="Helical" evidence="1">
    <location>
        <begin position="114"/>
        <end position="133"/>
    </location>
</feature>
<proteinExistence type="predicted"/>
<sequence length="137" mass="15359">MPTANTLSYLLQGTGVVLIILALLHGVFPKYFRWKAELATLSLVNREIMYVHSFFIALVVLGIGLLCVTASNELIGTPLGRKISAALGVFWLVRLLTQFFGYSRGTWKGKPFETTVHVLFIFLWSYLSALFFLSGLR</sequence>
<comment type="caution">
    <text evidence="2">The sequence shown here is derived from an EMBL/GenBank/DDBJ whole genome shotgun (WGS) entry which is preliminary data.</text>
</comment>
<dbReference type="EMBL" id="BBWV01000001">
    <property type="protein sequence ID" value="GAO42507.1"/>
    <property type="molecule type" value="Genomic_DNA"/>
</dbReference>
<dbReference type="RefSeq" id="WP_046368184.1">
    <property type="nucleotide sequence ID" value="NZ_BBWV01000001.1"/>
</dbReference>
<feature type="transmembrane region" description="Helical" evidence="1">
    <location>
        <begin position="83"/>
        <end position="102"/>
    </location>
</feature>
<keyword evidence="1" id="KW-0812">Transmembrane</keyword>
<feature type="transmembrane region" description="Helical" evidence="1">
    <location>
        <begin position="48"/>
        <end position="71"/>
    </location>
</feature>
<protein>
    <submittedName>
        <fullName evidence="2">Uncharacterized protein</fullName>
    </submittedName>
</protein>
<dbReference type="AlphaFoldDB" id="A0A0E9MXR5"/>
<keyword evidence="1" id="KW-1133">Transmembrane helix</keyword>
<feature type="transmembrane region" description="Helical" evidence="1">
    <location>
        <begin position="7"/>
        <end position="28"/>
    </location>
</feature>
<evidence type="ECO:0000313" key="2">
    <source>
        <dbReference type="EMBL" id="GAO42507.1"/>
    </source>
</evidence>
<organism evidence="2 3">
    <name type="scientific">Flavihumibacter petaseus NBRC 106054</name>
    <dbReference type="NCBI Taxonomy" id="1220578"/>
    <lineage>
        <taxon>Bacteria</taxon>
        <taxon>Pseudomonadati</taxon>
        <taxon>Bacteroidota</taxon>
        <taxon>Chitinophagia</taxon>
        <taxon>Chitinophagales</taxon>
        <taxon>Chitinophagaceae</taxon>
        <taxon>Flavihumibacter</taxon>
    </lineage>
</organism>
<dbReference type="OrthoDB" id="670562at2"/>
<accession>A0A0E9MXR5</accession>